<evidence type="ECO:0000313" key="1">
    <source>
        <dbReference type="EMBL" id="RPA82057.1"/>
    </source>
</evidence>
<accession>A0A3N4I9B5</accession>
<proteinExistence type="predicted"/>
<dbReference type="EMBL" id="ML119674">
    <property type="protein sequence ID" value="RPA82057.1"/>
    <property type="molecule type" value="Genomic_DNA"/>
</dbReference>
<name>A0A3N4I9B5_ASCIM</name>
<protein>
    <submittedName>
        <fullName evidence="1">Uncharacterized protein</fullName>
    </submittedName>
</protein>
<sequence>MDGWGEYWGCEKVDGTGLAENTTEVPEGCRRDACEAVQTPEFVSVVEGCYKRACADDKYFDYNWELLKGMSRREPKFRTKVSKEYREMCKAEGVEIEPWTEDGTNYEYSAASVPVVPWKGGVLVGALLVFGGFFSGL</sequence>
<organism evidence="1 2">
    <name type="scientific">Ascobolus immersus RN42</name>
    <dbReference type="NCBI Taxonomy" id="1160509"/>
    <lineage>
        <taxon>Eukaryota</taxon>
        <taxon>Fungi</taxon>
        <taxon>Dikarya</taxon>
        <taxon>Ascomycota</taxon>
        <taxon>Pezizomycotina</taxon>
        <taxon>Pezizomycetes</taxon>
        <taxon>Pezizales</taxon>
        <taxon>Ascobolaceae</taxon>
        <taxon>Ascobolus</taxon>
    </lineage>
</organism>
<dbReference type="Proteomes" id="UP000275078">
    <property type="component" value="Unassembled WGS sequence"/>
</dbReference>
<gene>
    <name evidence="1" type="ORF">BJ508DRAFT_414321</name>
</gene>
<keyword evidence="2" id="KW-1185">Reference proteome</keyword>
<dbReference type="AlphaFoldDB" id="A0A3N4I9B5"/>
<evidence type="ECO:0000313" key="2">
    <source>
        <dbReference type="Proteomes" id="UP000275078"/>
    </source>
</evidence>
<reference evidence="1 2" key="1">
    <citation type="journal article" date="2018" name="Nat. Ecol. Evol.">
        <title>Pezizomycetes genomes reveal the molecular basis of ectomycorrhizal truffle lifestyle.</title>
        <authorList>
            <person name="Murat C."/>
            <person name="Payen T."/>
            <person name="Noel B."/>
            <person name="Kuo A."/>
            <person name="Morin E."/>
            <person name="Chen J."/>
            <person name="Kohler A."/>
            <person name="Krizsan K."/>
            <person name="Balestrini R."/>
            <person name="Da Silva C."/>
            <person name="Montanini B."/>
            <person name="Hainaut M."/>
            <person name="Levati E."/>
            <person name="Barry K.W."/>
            <person name="Belfiori B."/>
            <person name="Cichocki N."/>
            <person name="Clum A."/>
            <person name="Dockter R.B."/>
            <person name="Fauchery L."/>
            <person name="Guy J."/>
            <person name="Iotti M."/>
            <person name="Le Tacon F."/>
            <person name="Lindquist E.A."/>
            <person name="Lipzen A."/>
            <person name="Malagnac F."/>
            <person name="Mello A."/>
            <person name="Molinier V."/>
            <person name="Miyauchi S."/>
            <person name="Poulain J."/>
            <person name="Riccioni C."/>
            <person name="Rubini A."/>
            <person name="Sitrit Y."/>
            <person name="Splivallo R."/>
            <person name="Traeger S."/>
            <person name="Wang M."/>
            <person name="Zifcakova L."/>
            <person name="Wipf D."/>
            <person name="Zambonelli A."/>
            <person name="Paolocci F."/>
            <person name="Nowrousian M."/>
            <person name="Ottonello S."/>
            <person name="Baldrian P."/>
            <person name="Spatafora J.W."/>
            <person name="Henrissat B."/>
            <person name="Nagy L.G."/>
            <person name="Aury J.M."/>
            <person name="Wincker P."/>
            <person name="Grigoriev I.V."/>
            <person name="Bonfante P."/>
            <person name="Martin F.M."/>
        </authorList>
    </citation>
    <scope>NUCLEOTIDE SEQUENCE [LARGE SCALE GENOMIC DNA]</scope>
    <source>
        <strain evidence="1 2">RN42</strain>
    </source>
</reference>